<dbReference type="InterPro" id="IPR019800">
    <property type="entry name" value="Glyco_hydro_3_AS"/>
</dbReference>
<dbReference type="InterPro" id="IPR017853">
    <property type="entry name" value="GH"/>
</dbReference>
<dbReference type="Pfam" id="PF00933">
    <property type="entry name" value="Glyco_hydro_3"/>
    <property type="match status" value="1"/>
</dbReference>
<evidence type="ECO:0000313" key="9">
    <source>
        <dbReference type="EMBL" id="SHI32852.1"/>
    </source>
</evidence>
<dbReference type="PANTHER" id="PTHR30480:SF13">
    <property type="entry name" value="BETA-HEXOSAMINIDASE"/>
    <property type="match status" value="1"/>
</dbReference>
<evidence type="ECO:0000256" key="2">
    <source>
        <dbReference type="ARBA" id="ARBA00005336"/>
    </source>
</evidence>
<dbReference type="Gene3D" id="3.40.710.10">
    <property type="entry name" value="DD-peptidase/beta-lactamase superfamily"/>
    <property type="match status" value="1"/>
</dbReference>
<dbReference type="InterPro" id="IPR050226">
    <property type="entry name" value="NagZ_Beta-hexosaminidase"/>
</dbReference>
<dbReference type="GO" id="GO:0004563">
    <property type="term" value="F:beta-N-acetylhexosaminidase activity"/>
    <property type="evidence" value="ECO:0007669"/>
    <property type="project" value="UniProtKB-EC"/>
</dbReference>
<dbReference type="Pfam" id="PF00144">
    <property type="entry name" value="Beta-lactamase"/>
    <property type="match status" value="1"/>
</dbReference>
<organism evidence="9 10">
    <name type="scientific">Aquimarina spongiae</name>
    <dbReference type="NCBI Taxonomy" id="570521"/>
    <lineage>
        <taxon>Bacteria</taxon>
        <taxon>Pseudomonadati</taxon>
        <taxon>Bacteroidota</taxon>
        <taxon>Flavobacteriia</taxon>
        <taxon>Flavobacteriales</taxon>
        <taxon>Flavobacteriaceae</taxon>
        <taxon>Aquimarina</taxon>
    </lineage>
</organism>
<feature type="signal peptide" evidence="6">
    <location>
        <begin position="1"/>
        <end position="23"/>
    </location>
</feature>
<keyword evidence="10" id="KW-1185">Reference proteome</keyword>
<reference evidence="10" key="1">
    <citation type="submission" date="2016-11" db="EMBL/GenBank/DDBJ databases">
        <authorList>
            <person name="Varghese N."/>
            <person name="Submissions S."/>
        </authorList>
    </citation>
    <scope>NUCLEOTIDE SEQUENCE [LARGE SCALE GENOMIC DNA]</scope>
    <source>
        <strain evidence="10">DSM 22623</strain>
    </source>
</reference>
<comment type="similarity">
    <text evidence="2">Belongs to the glycosyl hydrolase 3 family.</text>
</comment>
<dbReference type="InterPro" id="IPR012338">
    <property type="entry name" value="Beta-lactam/transpept-like"/>
</dbReference>
<dbReference type="InterPro" id="IPR001466">
    <property type="entry name" value="Beta-lactam-related"/>
</dbReference>
<evidence type="ECO:0000259" key="7">
    <source>
        <dbReference type="Pfam" id="PF00144"/>
    </source>
</evidence>
<dbReference type="PRINTS" id="PR00133">
    <property type="entry name" value="GLHYDRLASE3"/>
</dbReference>
<dbReference type="InterPro" id="IPR001764">
    <property type="entry name" value="Glyco_hydro_3_N"/>
</dbReference>
<dbReference type="SUPFAM" id="SSF56601">
    <property type="entry name" value="beta-lactamase/transpeptidase-like"/>
    <property type="match status" value="1"/>
</dbReference>
<evidence type="ECO:0000313" key="10">
    <source>
        <dbReference type="Proteomes" id="UP000184432"/>
    </source>
</evidence>
<evidence type="ECO:0000256" key="4">
    <source>
        <dbReference type="ARBA" id="ARBA00022801"/>
    </source>
</evidence>
<dbReference type="EMBL" id="FQYP01000001">
    <property type="protein sequence ID" value="SHI32852.1"/>
    <property type="molecule type" value="Genomic_DNA"/>
</dbReference>
<feature type="domain" description="Glycoside hydrolase family 3 N-terminal" evidence="8">
    <location>
        <begin position="71"/>
        <end position="386"/>
    </location>
</feature>
<dbReference type="Gene3D" id="3.20.20.300">
    <property type="entry name" value="Glycoside hydrolase, family 3, N-terminal domain"/>
    <property type="match status" value="1"/>
</dbReference>
<evidence type="ECO:0000256" key="5">
    <source>
        <dbReference type="ARBA" id="ARBA00023295"/>
    </source>
</evidence>
<evidence type="ECO:0000256" key="1">
    <source>
        <dbReference type="ARBA" id="ARBA00001231"/>
    </source>
</evidence>
<accession>A0A1M6A8P9</accession>
<evidence type="ECO:0000259" key="8">
    <source>
        <dbReference type="Pfam" id="PF00933"/>
    </source>
</evidence>
<proteinExistence type="inferred from homology"/>
<dbReference type="SUPFAM" id="SSF51445">
    <property type="entry name" value="(Trans)glycosidases"/>
    <property type="match status" value="1"/>
</dbReference>
<feature type="chain" id="PRO_5012364342" description="beta-N-acetylhexosaminidase" evidence="6">
    <location>
        <begin position="24"/>
        <end position="997"/>
    </location>
</feature>
<protein>
    <recommendedName>
        <fullName evidence="3">beta-N-acetylhexosaminidase</fullName>
        <ecNumber evidence="3">3.2.1.52</ecNumber>
    </recommendedName>
</protein>
<dbReference type="InterPro" id="IPR036881">
    <property type="entry name" value="Glyco_hydro_3_C_sf"/>
</dbReference>
<name>A0A1M6A8P9_9FLAO</name>
<dbReference type="AlphaFoldDB" id="A0A1M6A8P9"/>
<gene>
    <name evidence="9" type="ORF">SAMN04488508_101160</name>
</gene>
<comment type="catalytic activity">
    <reaction evidence="1">
        <text>Hydrolysis of terminal non-reducing N-acetyl-D-hexosamine residues in N-acetyl-beta-D-hexosaminides.</text>
        <dbReference type="EC" id="3.2.1.52"/>
    </reaction>
</comment>
<dbReference type="GO" id="GO:0009254">
    <property type="term" value="P:peptidoglycan turnover"/>
    <property type="evidence" value="ECO:0007669"/>
    <property type="project" value="TreeGrafter"/>
</dbReference>
<feature type="domain" description="Beta-lactamase-related" evidence="7">
    <location>
        <begin position="626"/>
        <end position="975"/>
    </location>
</feature>
<keyword evidence="4" id="KW-0378">Hydrolase</keyword>
<dbReference type="Proteomes" id="UP000184432">
    <property type="component" value="Unassembled WGS sequence"/>
</dbReference>
<keyword evidence="5" id="KW-0326">Glycosidase</keyword>
<keyword evidence="6" id="KW-0732">Signal</keyword>
<dbReference type="SUPFAM" id="SSF52279">
    <property type="entry name" value="Beta-D-glucan exohydrolase, C-terminal domain"/>
    <property type="match status" value="1"/>
</dbReference>
<dbReference type="STRING" id="570521.SAMN04488508_101160"/>
<dbReference type="PANTHER" id="PTHR30480">
    <property type="entry name" value="BETA-HEXOSAMINIDASE-RELATED"/>
    <property type="match status" value="1"/>
</dbReference>
<dbReference type="EC" id="3.2.1.52" evidence="3"/>
<evidence type="ECO:0000256" key="6">
    <source>
        <dbReference type="SAM" id="SignalP"/>
    </source>
</evidence>
<sequence>MWHKINKHSFLLIILLLSFGAGAQELESEIVENETQNDSSAAQVAEPYNPLIVEDIEAQQRWVDSVYNTMTLKEKIGQLFMVDVFSSHPPKDIDRVKELIKEYHIGGIIFSKGGPNRQAKINNEFQELSKIPLMIGMDAEWGLAMRLDSTKAFPWNMTLGAIKDNQLIEETGRQIARHCKRLGVHINFAPVVDINTNPKNPIIGNRSFGENRDDVTQKALAFMKGMQKEGILASAKHFPGHGDTDSDSHKTLPTINFEAERIDSIELYPYRKLINDGLSSVMVAHLNIPSLESRSNYPSSISKNVVTGLLKEKLGFNGLIFTDALNMKGASDFKSPGEIDLAALLAGNDVLLISEDVPLATQKIVSAYYSGLITEERLAHSVRKILMAKYKVGLHKYKPVDFLFLNEELNSVSNEVLHHKLVENSLTLIKNKRATLPVKNLDLKKIAYVSLGDDSGDAFYEQLNKYTQVDWVKAAQLGEMIEKLKKYNYVIVGFHKSNDNPWKGYKFKDKELVWLYEIARLNTTILSVFARPYAMLDMMTTTNLEGILMAYQNSTVAQQKAAQLLFGAFEANGKLPVSLGEEYPEGTGLETRSLKRLQYGLPESVGMNSYRLNRIDSIVNIALNENMAPGLQLIVARKGKVIFDKNYGYHTYSKTRKVKGSDIYDLASLTKILATLPLMIELKDKGIISLDSKVGDLLPSFKESNKKDITVRSMLSHYAKLKAWIPFYLKTMDSVTGRPDKKYYRTTSSDEFKIKVTNNLYLRSDMKDSLMLRIKDSELRTRLSYKYSDLPYYLLKSYIEKHYGNSLNALTQQHFYKPLGANNTSYLPLSRFKKKRIVPTENDQAFRKEVVHGYVHDQGAAMFGGIGGHAGLFANANDVAKIMQMYLNGGYYGGKQYFKQQTFEEFNTCYYCARDVRRGVGFDKPQLGEVGPTCGCISKTSFGHSGFTGTFTWADPEEEIVYVFLSNRTYPDSANRKLISNDIRSEIQRLIYEAIDY</sequence>
<dbReference type="PROSITE" id="PS00775">
    <property type="entry name" value="GLYCOSYL_HYDROL_F3"/>
    <property type="match status" value="1"/>
</dbReference>
<dbReference type="InterPro" id="IPR036962">
    <property type="entry name" value="Glyco_hydro_3_N_sf"/>
</dbReference>
<dbReference type="Gene3D" id="3.40.50.1700">
    <property type="entry name" value="Glycoside hydrolase family 3 C-terminal domain"/>
    <property type="match status" value="1"/>
</dbReference>
<evidence type="ECO:0000256" key="3">
    <source>
        <dbReference type="ARBA" id="ARBA00012663"/>
    </source>
</evidence>
<dbReference type="GO" id="GO:0005975">
    <property type="term" value="P:carbohydrate metabolic process"/>
    <property type="evidence" value="ECO:0007669"/>
    <property type="project" value="InterPro"/>
</dbReference>